<dbReference type="Gene3D" id="1.10.510.10">
    <property type="entry name" value="Transferase(Phosphotransferase) domain 1"/>
    <property type="match status" value="1"/>
</dbReference>
<dbReference type="PANTHER" id="PTHR44329">
    <property type="entry name" value="SERINE/THREONINE-PROTEIN KINASE TNNI3K-RELATED"/>
    <property type="match status" value="1"/>
</dbReference>
<dbReference type="PANTHER" id="PTHR44329:SF214">
    <property type="entry name" value="PROTEIN KINASE DOMAIN-CONTAINING PROTEIN"/>
    <property type="match status" value="1"/>
</dbReference>
<dbReference type="SMART" id="SM00220">
    <property type="entry name" value="S_TKc"/>
    <property type="match status" value="1"/>
</dbReference>
<evidence type="ECO:0000256" key="2">
    <source>
        <dbReference type="SAM" id="SignalP"/>
    </source>
</evidence>
<dbReference type="Pfam" id="PF00069">
    <property type="entry name" value="Pkinase"/>
    <property type="match status" value="1"/>
</dbReference>
<accession>H3GMF0</accession>
<organism evidence="4 5">
    <name type="scientific">Phytophthora ramorum</name>
    <name type="common">Sudden oak death agent</name>
    <dbReference type="NCBI Taxonomy" id="164328"/>
    <lineage>
        <taxon>Eukaryota</taxon>
        <taxon>Sar</taxon>
        <taxon>Stramenopiles</taxon>
        <taxon>Oomycota</taxon>
        <taxon>Peronosporomycetes</taxon>
        <taxon>Peronosporales</taxon>
        <taxon>Peronosporaceae</taxon>
        <taxon>Phytophthora</taxon>
    </lineage>
</organism>
<dbReference type="OMA" id="SISYFWD"/>
<evidence type="ECO:0000259" key="3">
    <source>
        <dbReference type="PROSITE" id="PS50011"/>
    </source>
</evidence>
<keyword evidence="5" id="KW-1185">Reference proteome</keyword>
<dbReference type="eggNOG" id="KOG0192">
    <property type="taxonomic scope" value="Eukaryota"/>
</dbReference>
<evidence type="ECO:0000256" key="1">
    <source>
        <dbReference type="SAM" id="Phobius"/>
    </source>
</evidence>
<dbReference type="GO" id="GO:0004674">
    <property type="term" value="F:protein serine/threonine kinase activity"/>
    <property type="evidence" value="ECO:0000318"/>
    <property type="project" value="GO_Central"/>
</dbReference>
<keyword evidence="1" id="KW-0812">Transmembrane</keyword>
<reference evidence="4" key="2">
    <citation type="submission" date="2015-06" db="UniProtKB">
        <authorList>
            <consortium name="EnsemblProtists"/>
        </authorList>
    </citation>
    <scope>IDENTIFICATION</scope>
    <source>
        <strain evidence="4">Pr102</strain>
    </source>
</reference>
<name>H3GMF0_PHYRM</name>
<dbReference type="Proteomes" id="UP000005238">
    <property type="component" value="Unassembled WGS sequence"/>
</dbReference>
<dbReference type="AlphaFoldDB" id="H3GMF0"/>
<dbReference type="SUPFAM" id="SSF56112">
    <property type="entry name" value="Protein kinase-like (PK-like)"/>
    <property type="match status" value="1"/>
</dbReference>
<dbReference type="GO" id="GO:0007165">
    <property type="term" value="P:signal transduction"/>
    <property type="evidence" value="ECO:0000318"/>
    <property type="project" value="GO_Central"/>
</dbReference>
<dbReference type="VEuPathDB" id="FungiDB:KRP23_13561"/>
<dbReference type="InterPro" id="IPR011009">
    <property type="entry name" value="Kinase-like_dom_sf"/>
</dbReference>
<dbReference type="InParanoid" id="H3GMF0"/>
<dbReference type="InterPro" id="IPR051681">
    <property type="entry name" value="Ser/Thr_Kinases-Pseudokinases"/>
</dbReference>
<dbReference type="InterPro" id="IPR008271">
    <property type="entry name" value="Ser/Thr_kinase_AS"/>
</dbReference>
<dbReference type="PROSITE" id="PS50011">
    <property type="entry name" value="PROTEIN_KINASE_DOM"/>
    <property type="match status" value="1"/>
</dbReference>
<dbReference type="HOGENOM" id="CLU_000288_63_45_1"/>
<dbReference type="InterPro" id="IPR000719">
    <property type="entry name" value="Prot_kinase_dom"/>
</dbReference>
<keyword evidence="1" id="KW-1133">Transmembrane helix</keyword>
<sequence length="578" mass="62015">MSGIALLLLTLPSVLGARSVWVAQELFSADNCSGDPAAVSLATVSSCTPAECSMVQVDNVTQFTSLECNVSDRFAYAEEVFGEFNYIVVEDYAGAGCENLRLTTVLPAMGSCATSTLYGRYSIIAVLFANGSAAISLFDSGGCSGDSFLNIMFDSGNISTGDCVEDYYKIYTSAGGGLTHASSGAAVAGTSSGSAEESSSSSSLSGLAIICIVLAAGVVGFMTAVFVWKRRSPGEEHRTEDSNYLVGYDSYTGLRNVPKSTAGTNSSYSRDVREQRSISYFWDDDEIAAARVDRDKVNLEGVISHGGYGQVFSGWLNGQHVAVKMLLPENRKSAKHLGSFLEEVKLMATLEHPRIVKFVGVAWDSLSDLCVLTEYMEGGDLRKLLASYEAQNLPVGFNETKVKIALHIAYALTYLHSLDPPVLHRDLKSKNILLDANLDAKLTDFGVSRQHVDYTMTAGVGTSRWMAPEVMMGEKYDDKADVFSLGVVMSELDLHALPYSDAVEDSDPSRKMPSTAIVHLVAMGKLRVQFSSAGPSSMVELGSSCVAVDPNDRPTAAQALYKLHTILTTEFDTGSLTE</sequence>
<dbReference type="EnsemblProtists" id="Phyra77669">
    <property type="protein sequence ID" value="Phyra77669"/>
    <property type="gene ID" value="Phyra77669"/>
</dbReference>
<evidence type="ECO:0000313" key="5">
    <source>
        <dbReference type="Proteomes" id="UP000005238"/>
    </source>
</evidence>
<dbReference type="VEuPathDB" id="FungiDB:KRP23_2953"/>
<dbReference type="GO" id="GO:0005524">
    <property type="term" value="F:ATP binding"/>
    <property type="evidence" value="ECO:0007669"/>
    <property type="project" value="InterPro"/>
</dbReference>
<dbReference type="EMBL" id="DS566023">
    <property type="status" value="NOT_ANNOTATED_CDS"/>
    <property type="molecule type" value="Genomic_DNA"/>
</dbReference>
<keyword evidence="2" id="KW-0732">Signal</keyword>
<proteinExistence type="predicted"/>
<feature type="domain" description="Protein kinase" evidence="3">
    <location>
        <begin position="297"/>
        <end position="567"/>
    </location>
</feature>
<dbReference type="VEuPathDB" id="FungiDB:KRP22_12546"/>
<protein>
    <recommendedName>
        <fullName evidence="3">Protein kinase domain-containing protein</fullName>
    </recommendedName>
</protein>
<dbReference type="PROSITE" id="PS00108">
    <property type="entry name" value="PROTEIN_KINASE_ST"/>
    <property type="match status" value="1"/>
</dbReference>
<keyword evidence="1" id="KW-0472">Membrane</keyword>
<dbReference type="STRING" id="164328.H3GMF0"/>
<feature type="signal peptide" evidence="2">
    <location>
        <begin position="1"/>
        <end position="16"/>
    </location>
</feature>
<evidence type="ECO:0000313" key="4">
    <source>
        <dbReference type="EnsemblProtists" id="Phyra77669"/>
    </source>
</evidence>
<dbReference type="Gene3D" id="3.30.200.20">
    <property type="entry name" value="Phosphorylase Kinase, domain 1"/>
    <property type="match status" value="1"/>
</dbReference>
<reference evidence="5" key="1">
    <citation type="journal article" date="2006" name="Science">
        <title>Phytophthora genome sequences uncover evolutionary origins and mechanisms of pathogenesis.</title>
        <authorList>
            <person name="Tyler B.M."/>
            <person name="Tripathy S."/>
            <person name="Zhang X."/>
            <person name="Dehal P."/>
            <person name="Jiang R.H."/>
            <person name="Aerts A."/>
            <person name="Arredondo F.D."/>
            <person name="Baxter L."/>
            <person name="Bensasson D."/>
            <person name="Beynon J.L."/>
            <person name="Chapman J."/>
            <person name="Damasceno C.M."/>
            <person name="Dorrance A.E."/>
            <person name="Dou D."/>
            <person name="Dickerman A.W."/>
            <person name="Dubchak I.L."/>
            <person name="Garbelotto M."/>
            <person name="Gijzen M."/>
            <person name="Gordon S.G."/>
            <person name="Govers F."/>
            <person name="Grunwald N.J."/>
            <person name="Huang W."/>
            <person name="Ivors K.L."/>
            <person name="Jones R.W."/>
            <person name="Kamoun S."/>
            <person name="Krampis K."/>
            <person name="Lamour K.H."/>
            <person name="Lee M.K."/>
            <person name="McDonald W.H."/>
            <person name="Medina M."/>
            <person name="Meijer H.J."/>
            <person name="Nordberg E.K."/>
            <person name="Maclean D.J."/>
            <person name="Ospina-Giraldo M.D."/>
            <person name="Morris P.F."/>
            <person name="Phuntumart V."/>
            <person name="Putnam N.H."/>
            <person name="Rash S."/>
            <person name="Rose J.K."/>
            <person name="Sakihama Y."/>
            <person name="Salamov A.A."/>
            <person name="Savidor A."/>
            <person name="Scheuring C.F."/>
            <person name="Smith B.M."/>
            <person name="Sobral B.W."/>
            <person name="Terry A."/>
            <person name="Torto-Alalibo T.A."/>
            <person name="Win J."/>
            <person name="Xu Z."/>
            <person name="Zhang H."/>
            <person name="Grigoriev I.V."/>
            <person name="Rokhsar D.S."/>
            <person name="Boore J.L."/>
        </authorList>
    </citation>
    <scope>NUCLEOTIDE SEQUENCE [LARGE SCALE GENOMIC DNA]</scope>
    <source>
        <strain evidence="5">Pr102</strain>
    </source>
</reference>
<feature type="transmembrane region" description="Helical" evidence="1">
    <location>
        <begin position="204"/>
        <end position="228"/>
    </location>
</feature>
<dbReference type="VEuPathDB" id="FungiDB:KRP22_14919"/>
<feature type="chain" id="PRO_5003586612" description="Protein kinase domain-containing protein" evidence="2">
    <location>
        <begin position="17"/>
        <end position="578"/>
    </location>
</feature>